<protein>
    <recommendedName>
        <fullName evidence="1">Glycosyltransferase 2-like domain-containing protein</fullName>
    </recommendedName>
</protein>
<evidence type="ECO:0000313" key="2">
    <source>
        <dbReference type="EMBL" id="OAI11576.1"/>
    </source>
</evidence>
<dbReference type="Pfam" id="PF00535">
    <property type="entry name" value="Glycos_transf_2"/>
    <property type="match status" value="1"/>
</dbReference>
<dbReference type="PANTHER" id="PTHR43179">
    <property type="entry name" value="RHAMNOSYLTRANSFERASE WBBL"/>
    <property type="match status" value="1"/>
</dbReference>
<reference evidence="3" key="1">
    <citation type="submission" date="2016-03" db="EMBL/GenBank/DDBJ databases">
        <authorList>
            <person name="Heylen K."/>
            <person name="De Vos P."/>
            <person name="Vekeman B."/>
        </authorList>
    </citation>
    <scope>NUCLEOTIDE SEQUENCE [LARGE SCALE GENOMIC DNA]</scope>
    <source>
        <strain evidence="3">R-45383</strain>
    </source>
</reference>
<dbReference type="SUPFAM" id="SSF53448">
    <property type="entry name" value="Nucleotide-diphospho-sugar transferases"/>
    <property type="match status" value="1"/>
</dbReference>
<dbReference type="PANTHER" id="PTHR43179:SF7">
    <property type="entry name" value="RHAMNOSYLTRANSFERASE WBBL"/>
    <property type="match status" value="1"/>
</dbReference>
<evidence type="ECO:0000313" key="3">
    <source>
        <dbReference type="Proteomes" id="UP000077628"/>
    </source>
</evidence>
<proteinExistence type="predicted"/>
<dbReference type="STRING" id="702114.A1355_15885"/>
<dbReference type="InterPro" id="IPR001173">
    <property type="entry name" value="Glyco_trans_2-like"/>
</dbReference>
<accession>A0A177N0V2</accession>
<dbReference type="RefSeq" id="WP_064031722.1">
    <property type="nucleotide sequence ID" value="NZ_LUUK01000230.1"/>
</dbReference>
<evidence type="ECO:0000259" key="1">
    <source>
        <dbReference type="Pfam" id="PF00535"/>
    </source>
</evidence>
<dbReference type="OrthoDB" id="5565254at2"/>
<sequence>MSFQGELTDFSDGYLSGWVCDATRLQERVVVEIHGDDYPLALIHAHFWLPQSQTIGDGCYGFRVALPVSKLRGISRLRAKVANSEFWLNGTIYLNRTQTRPTSTLLGSVANTRGLKLTGWAWNSARPDQAVRLSVFVDDKLIGEIHADRRRTDLIEMGLGNGRHGFSYTLPFAYADGDSHEVRVLNEQGQNLPGSPLTVATAPLLLEQLVEADRMLLPDQRRLLAKQFLKYRDYLPMSVDFSAYPDWAACYQPEAIRTPIDCQQDLLIVVFGDGDLQKTLDSLASQSWRGFEVLAQGQGNFADSRLTVVDSRTWPEAIRHKLSQHDGLLSFIEAGDTLPESALARIGSVFADPAVRIAYSDCLLHRQPSTIEPWFKPNWDLNLFLSQDLLQHLFAVRSGLLPLDSVWLDHPECWPWLAVRALPDRERTASAIKHLPEVLYHRHQASLSPALDEAVAECLPAIAPGSRIETRIAENAFRVMRWRQPEIWPTVSLIIPTRDHRILLEKCIESLKKTDYPYLEIIVVDNDSQDKATLKYLSQLKKAGIRIIPYPHRFNYSAINNHAVTLATGEIIGLINDDIEAIHADWLKNMVTQLLRPDIGAVGAKLLWPNGMVQHGGVLLGLHGLAGHIGNLWDESDLGYFGYNQLIREVSAVTAACLICRKSDYLALGGLDAQAFPVAFNDVDFCLRLGDSGKKIVWTPEAKLWHAESASRGRDDTPEKRARLEKEKSALRGRWANRLFFDPYYNNNLNLDRYSHDGLAFPPRTRRHR</sequence>
<dbReference type="Gene3D" id="3.90.550.10">
    <property type="entry name" value="Spore Coat Polysaccharide Biosynthesis Protein SpsA, Chain A"/>
    <property type="match status" value="1"/>
</dbReference>
<gene>
    <name evidence="2" type="ORF">A1355_15885</name>
</gene>
<name>A0A177N0V2_9GAMM</name>
<comment type="caution">
    <text evidence="2">The sequence shown here is derived from an EMBL/GenBank/DDBJ whole genome shotgun (WGS) entry which is preliminary data.</text>
</comment>
<dbReference type="InterPro" id="IPR029044">
    <property type="entry name" value="Nucleotide-diphossugar_trans"/>
</dbReference>
<dbReference type="AlphaFoldDB" id="A0A177N0V2"/>
<dbReference type="EMBL" id="LUUK01000230">
    <property type="protein sequence ID" value="OAI11576.1"/>
    <property type="molecule type" value="Genomic_DNA"/>
</dbReference>
<organism evidence="2 3">
    <name type="scientific">Methylomonas koyamae</name>
    <dbReference type="NCBI Taxonomy" id="702114"/>
    <lineage>
        <taxon>Bacteria</taxon>
        <taxon>Pseudomonadati</taxon>
        <taxon>Pseudomonadota</taxon>
        <taxon>Gammaproteobacteria</taxon>
        <taxon>Methylococcales</taxon>
        <taxon>Methylococcaceae</taxon>
        <taxon>Methylomonas</taxon>
    </lineage>
</organism>
<keyword evidence="3" id="KW-1185">Reference proteome</keyword>
<dbReference type="Proteomes" id="UP000077628">
    <property type="component" value="Unassembled WGS sequence"/>
</dbReference>
<feature type="domain" description="Glycosyltransferase 2-like" evidence="1">
    <location>
        <begin position="492"/>
        <end position="608"/>
    </location>
</feature>